<name>A0A918BPH2_9ACTN</name>
<feature type="transmembrane region" description="Helical" evidence="2">
    <location>
        <begin position="131"/>
        <end position="153"/>
    </location>
</feature>
<keyword evidence="2" id="KW-0812">Transmembrane</keyword>
<evidence type="ECO:0000259" key="3">
    <source>
        <dbReference type="Pfam" id="PF19803"/>
    </source>
</evidence>
<dbReference type="EMBL" id="BMQK01000017">
    <property type="protein sequence ID" value="GGQ80422.1"/>
    <property type="molecule type" value="Genomic_DNA"/>
</dbReference>
<keyword evidence="2" id="KW-1133">Transmembrane helix</keyword>
<proteinExistence type="predicted"/>
<keyword evidence="5" id="KW-1185">Reference proteome</keyword>
<dbReference type="RefSeq" id="WP_189219818.1">
    <property type="nucleotide sequence ID" value="NZ_BMQK01000017.1"/>
</dbReference>
<sequence>MSEPRGPEDTDGTRPPPVLEKENEREKENKGEREDERERQETPVGGPGRLGHTGRPDSAAGQEPPPGPDDGGRQRRFWSARRVPAGALALLLLAGTGLLLYDVVAVRAGRPAMWWRRSLARELAERPLDDIWVLTGAGIAVALGLWLLLLALTPGLRDVLPMRRVHPDVRAGLHRDAAALNLRDRAMEVPGVRSVRVRVRRRKVDVRAVAHFREPDEVRADLGTVLTDGVGRLGLSRPPAPAVRVRRPGRRNAEG</sequence>
<feature type="compositionally biased region" description="Basic and acidic residues" evidence="1">
    <location>
        <begin position="1"/>
        <end position="12"/>
    </location>
</feature>
<evidence type="ECO:0000313" key="4">
    <source>
        <dbReference type="EMBL" id="GGQ80422.1"/>
    </source>
</evidence>
<dbReference type="Proteomes" id="UP000620156">
    <property type="component" value="Unassembled WGS sequence"/>
</dbReference>
<dbReference type="AlphaFoldDB" id="A0A918BPH2"/>
<feature type="domain" description="DUF6286" evidence="3">
    <location>
        <begin position="142"/>
        <end position="246"/>
    </location>
</feature>
<protein>
    <recommendedName>
        <fullName evidence="3">DUF6286 domain-containing protein</fullName>
    </recommendedName>
</protein>
<dbReference type="Pfam" id="PF19803">
    <property type="entry name" value="DUF6286"/>
    <property type="match status" value="1"/>
</dbReference>
<evidence type="ECO:0000256" key="1">
    <source>
        <dbReference type="SAM" id="MobiDB-lite"/>
    </source>
</evidence>
<comment type="caution">
    <text evidence="4">The sequence shown here is derived from an EMBL/GenBank/DDBJ whole genome shotgun (WGS) entry which is preliminary data.</text>
</comment>
<dbReference type="InterPro" id="IPR046253">
    <property type="entry name" value="DUF6286"/>
</dbReference>
<feature type="compositionally biased region" description="Basic and acidic residues" evidence="1">
    <location>
        <begin position="19"/>
        <end position="41"/>
    </location>
</feature>
<feature type="transmembrane region" description="Helical" evidence="2">
    <location>
        <begin position="83"/>
        <end position="101"/>
    </location>
</feature>
<reference evidence="4" key="1">
    <citation type="journal article" date="2014" name="Int. J. Syst. Evol. Microbiol.">
        <title>Complete genome sequence of Corynebacterium casei LMG S-19264T (=DSM 44701T), isolated from a smear-ripened cheese.</title>
        <authorList>
            <consortium name="US DOE Joint Genome Institute (JGI-PGF)"/>
            <person name="Walter F."/>
            <person name="Albersmeier A."/>
            <person name="Kalinowski J."/>
            <person name="Ruckert C."/>
        </authorList>
    </citation>
    <scope>NUCLEOTIDE SEQUENCE</scope>
    <source>
        <strain evidence="4">JCM 3131</strain>
    </source>
</reference>
<organism evidence="4 5">
    <name type="scientific">Streptomyces ruber</name>
    <dbReference type="NCBI Taxonomy" id="83378"/>
    <lineage>
        <taxon>Bacteria</taxon>
        <taxon>Bacillati</taxon>
        <taxon>Actinomycetota</taxon>
        <taxon>Actinomycetes</taxon>
        <taxon>Kitasatosporales</taxon>
        <taxon>Streptomycetaceae</taxon>
        <taxon>Streptomyces</taxon>
    </lineage>
</organism>
<reference evidence="4" key="2">
    <citation type="submission" date="2020-09" db="EMBL/GenBank/DDBJ databases">
        <authorList>
            <person name="Sun Q."/>
            <person name="Ohkuma M."/>
        </authorList>
    </citation>
    <scope>NUCLEOTIDE SEQUENCE</scope>
    <source>
        <strain evidence="4">JCM 3131</strain>
    </source>
</reference>
<gene>
    <name evidence="4" type="ORF">GCM10010145_57640</name>
</gene>
<evidence type="ECO:0000313" key="5">
    <source>
        <dbReference type="Proteomes" id="UP000620156"/>
    </source>
</evidence>
<feature type="region of interest" description="Disordered" evidence="1">
    <location>
        <begin position="1"/>
        <end position="75"/>
    </location>
</feature>
<evidence type="ECO:0000256" key="2">
    <source>
        <dbReference type="SAM" id="Phobius"/>
    </source>
</evidence>
<keyword evidence="2" id="KW-0472">Membrane</keyword>
<accession>A0A918BPH2</accession>